<evidence type="ECO:0000256" key="1">
    <source>
        <dbReference type="SAM" id="SignalP"/>
    </source>
</evidence>
<accession>D8Q6R6</accession>
<evidence type="ECO:0000313" key="2">
    <source>
        <dbReference type="EMBL" id="EFI96286.1"/>
    </source>
</evidence>
<name>D8Q6R6_SCHCM</name>
<dbReference type="VEuPathDB" id="FungiDB:SCHCODRAFT_02646103"/>
<dbReference type="InParanoid" id="D8Q6R6"/>
<keyword evidence="3" id="KW-1185">Reference proteome</keyword>
<reference evidence="2 3" key="1">
    <citation type="journal article" date="2010" name="Nat. Biotechnol.">
        <title>Genome sequence of the model mushroom Schizophyllum commune.</title>
        <authorList>
            <person name="Ohm R.A."/>
            <person name="de Jong J.F."/>
            <person name="Lugones L.G."/>
            <person name="Aerts A."/>
            <person name="Kothe E."/>
            <person name="Stajich J.E."/>
            <person name="de Vries R.P."/>
            <person name="Record E."/>
            <person name="Levasseur A."/>
            <person name="Baker S.E."/>
            <person name="Bartholomew K.A."/>
            <person name="Coutinho P.M."/>
            <person name="Erdmann S."/>
            <person name="Fowler T.J."/>
            <person name="Gathman A.C."/>
            <person name="Lombard V."/>
            <person name="Henrissat B."/>
            <person name="Knabe N."/>
            <person name="Kuees U."/>
            <person name="Lilly W.W."/>
            <person name="Lindquist E."/>
            <person name="Lucas S."/>
            <person name="Magnuson J.K."/>
            <person name="Piumi F."/>
            <person name="Raudaskoski M."/>
            <person name="Salamov A."/>
            <person name="Schmutz J."/>
            <person name="Schwarze F.W.M.R."/>
            <person name="vanKuyk P.A."/>
            <person name="Horton J.S."/>
            <person name="Grigoriev I.V."/>
            <person name="Woesten H.A.B."/>
        </authorList>
    </citation>
    <scope>NUCLEOTIDE SEQUENCE [LARGE SCALE GENOMIC DNA]</scope>
    <source>
        <strain evidence="3">H4-8 / FGSC 9210</strain>
    </source>
</reference>
<dbReference type="HOGENOM" id="CLU_1349587_0_0_1"/>
<feature type="chain" id="PRO_5003120586" evidence="1">
    <location>
        <begin position="22"/>
        <end position="203"/>
    </location>
</feature>
<dbReference type="KEGG" id="scm:SCHCO_02630105"/>
<dbReference type="VEuPathDB" id="FungiDB:SCHCODRAFT_02630105"/>
<sequence>MAPFTTLASLLTLALVAGVQAQSASASAAQSSAPALGSSSVPAQSSAVASVTSAAASAAQPSASAGAGPDTSCDAHGCFKQIELSDGTPLELTQSVKYNTSGVNFTLACAYVHEGSSGPSAIKLFDPAQLEAAGAAALAGFARDEKAIFAREDSAYIARDFPVLSRKAQGTGYACYYNDTHDLVAHDKEGTTEEDACPEVMLC</sequence>
<dbReference type="AlphaFoldDB" id="D8Q6R6"/>
<evidence type="ECO:0000313" key="3">
    <source>
        <dbReference type="Proteomes" id="UP000007431"/>
    </source>
</evidence>
<dbReference type="EMBL" id="GL377307">
    <property type="protein sequence ID" value="EFI96286.1"/>
    <property type="molecule type" value="Genomic_DNA"/>
</dbReference>
<dbReference type="RefSeq" id="XP_003031189.1">
    <property type="nucleotide sequence ID" value="XM_003031143.1"/>
</dbReference>
<dbReference type="OrthoDB" id="3016215at2759"/>
<protein>
    <submittedName>
        <fullName evidence="2">Expressed protein</fullName>
    </submittedName>
</protein>
<proteinExistence type="predicted"/>
<organism evidence="3">
    <name type="scientific">Schizophyllum commune (strain H4-8 / FGSC 9210)</name>
    <name type="common">Split gill fungus</name>
    <dbReference type="NCBI Taxonomy" id="578458"/>
    <lineage>
        <taxon>Eukaryota</taxon>
        <taxon>Fungi</taxon>
        <taxon>Dikarya</taxon>
        <taxon>Basidiomycota</taxon>
        <taxon>Agaricomycotina</taxon>
        <taxon>Agaricomycetes</taxon>
        <taxon>Agaricomycetidae</taxon>
        <taxon>Agaricales</taxon>
        <taxon>Schizophyllaceae</taxon>
        <taxon>Schizophyllum</taxon>
    </lineage>
</organism>
<gene>
    <name evidence="2" type="ORF">SCHCODRAFT_257327</name>
</gene>
<feature type="signal peptide" evidence="1">
    <location>
        <begin position="1"/>
        <end position="21"/>
    </location>
</feature>
<keyword evidence="1" id="KW-0732">Signal</keyword>
<dbReference type="Proteomes" id="UP000007431">
    <property type="component" value="Unassembled WGS sequence"/>
</dbReference>
<dbReference type="GeneID" id="9587162"/>